<protein>
    <submittedName>
        <fullName evidence="1">Uncharacterized protein</fullName>
    </submittedName>
</protein>
<keyword evidence="2" id="KW-1185">Reference proteome</keyword>
<dbReference type="Proteomes" id="UP000700732">
    <property type="component" value="Unassembled WGS sequence"/>
</dbReference>
<evidence type="ECO:0000313" key="2">
    <source>
        <dbReference type="Proteomes" id="UP000700732"/>
    </source>
</evidence>
<comment type="caution">
    <text evidence="1">The sequence shown here is derived from an EMBL/GenBank/DDBJ whole genome shotgun (WGS) entry which is preliminary data.</text>
</comment>
<proteinExistence type="predicted"/>
<accession>A0ABR6W9D8</accession>
<evidence type="ECO:0000313" key="1">
    <source>
        <dbReference type="EMBL" id="MBC3792445.1"/>
    </source>
</evidence>
<sequence>MMLFFGSLIPRMSMEQAARLPELLTHYQQHQREENCDLSFMAFLIEHYVLDSDHHKAPSHSHTRLPSLDGGSPTYDFNLTLHLTYIPLVVELHSLAVFRLRFMNAYQHFTSLLQPPRR</sequence>
<gene>
    <name evidence="1" type="ORF">FH603_2958</name>
</gene>
<dbReference type="RefSeq" id="WP_186738217.1">
    <property type="nucleotide sequence ID" value="NZ_VFIA01000016.1"/>
</dbReference>
<name>A0ABR6W9D8_9BACT</name>
<dbReference type="EMBL" id="VFIA01000016">
    <property type="protein sequence ID" value="MBC3792445.1"/>
    <property type="molecule type" value="Genomic_DNA"/>
</dbReference>
<reference evidence="1 2" key="1">
    <citation type="submission" date="2019-06" db="EMBL/GenBank/DDBJ databases">
        <title>Spirosoma utsteinense sp. nov. isolated from Antarctic ice-free soils.</title>
        <authorList>
            <person name="Tahon G."/>
        </authorList>
    </citation>
    <scope>NUCLEOTIDE SEQUENCE [LARGE SCALE GENOMIC DNA]</scope>
    <source>
        <strain evidence="1 2">LMG 31447</strain>
    </source>
</reference>
<organism evidence="1 2">
    <name type="scientific">Spirosoma utsteinense</name>
    <dbReference type="NCBI Taxonomy" id="2585773"/>
    <lineage>
        <taxon>Bacteria</taxon>
        <taxon>Pseudomonadati</taxon>
        <taxon>Bacteroidota</taxon>
        <taxon>Cytophagia</taxon>
        <taxon>Cytophagales</taxon>
        <taxon>Cytophagaceae</taxon>
        <taxon>Spirosoma</taxon>
    </lineage>
</organism>